<dbReference type="CDD" id="cd04301">
    <property type="entry name" value="NAT_SF"/>
    <property type="match status" value="1"/>
</dbReference>
<organism evidence="2 3">
    <name type="scientific">Pseudomonas syringae</name>
    <dbReference type="NCBI Taxonomy" id="317"/>
    <lineage>
        <taxon>Bacteria</taxon>
        <taxon>Pseudomonadati</taxon>
        <taxon>Pseudomonadota</taxon>
        <taxon>Gammaproteobacteria</taxon>
        <taxon>Pseudomonadales</taxon>
        <taxon>Pseudomonadaceae</taxon>
        <taxon>Pseudomonas</taxon>
    </lineage>
</organism>
<reference evidence="2 3" key="1">
    <citation type="submission" date="2017-11" db="EMBL/GenBank/DDBJ databases">
        <title>Effect of PGPRs.</title>
        <authorList>
            <person name="Oliva R."/>
            <person name="Nong J."/>
            <person name="Roman V."/>
        </authorList>
    </citation>
    <scope>NUCLEOTIDE SEQUENCE [LARGE SCALE GENOMIC DNA]</scope>
    <source>
        <strain evidence="2">Inb918</strain>
    </source>
</reference>
<name>A0A3T0JSE1_PSESX</name>
<evidence type="ECO:0000259" key="1">
    <source>
        <dbReference type="PROSITE" id="PS51186"/>
    </source>
</evidence>
<evidence type="ECO:0000313" key="2">
    <source>
        <dbReference type="EMBL" id="AZV26333.1"/>
    </source>
</evidence>
<dbReference type="InterPro" id="IPR016181">
    <property type="entry name" value="Acyl_CoA_acyltransferase"/>
</dbReference>
<dbReference type="Pfam" id="PF00583">
    <property type="entry name" value="Acetyltransf_1"/>
    <property type="match status" value="1"/>
</dbReference>
<dbReference type="Proteomes" id="UP000282760">
    <property type="component" value="Chromosome"/>
</dbReference>
<dbReference type="AlphaFoldDB" id="A0A3T0JSE1"/>
<dbReference type="PROSITE" id="PS51186">
    <property type="entry name" value="GNAT"/>
    <property type="match status" value="1"/>
</dbReference>
<dbReference type="GO" id="GO:0016747">
    <property type="term" value="F:acyltransferase activity, transferring groups other than amino-acyl groups"/>
    <property type="evidence" value="ECO:0007669"/>
    <property type="project" value="InterPro"/>
</dbReference>
<dbReference type="EMBL" id="CP024646">
    <property type="protein sequence ID" value="AZV26333.1"/>
    <property type="molecule type" value="Genomic_DNA"/>
</dbReference>
<feature type="domain" description="N-acetyltransferase" evidence="1">
    <location>
        <begin position="3"/>
        <end position="144"/>
    </location>
</feature>
<dbReference type="SUPFAM" id="SSF55729">
    <property type="entry name" value="Acyl-CoA N-acyltransferases (Nat)"/>
    <property type="match status" value="1"/>
</dbReference>
<dbReference type="InterPro" id="IPR000182">
    <property type="entry name" value="GNAT_dom"/>
</dbReference>
<protein>
    <submittedName>
        <fullName evidence="2">GNAT family N-acetyltransferase</fullName>
    </submittedName>
</protein>
<accession>A0A3T0JSE1</accession>
<gene>
    <name evidence="2" type="ORF">CT157_10055</name>
</gene>
<evidence type="ECO:0000313" key="3">
    <source>
        <dbReference type="Proteomes" id="UP000282760"/>
    </source>
</evidence>
<keyword evidence="2" id="KW-0808">Transferase</keyword>
<proteinExistence type="predicted"/>
<sequence length="153" mass="17067">MSRQFRRAGPGEIESLLKIDPVAEKDTYRREYITRAVRAGECWVVCEADDPGVPLGYGCLDRSFFGEWFIPLVVVSSANRRSGVGRQIVSGLEQHAGAEKIFTSTNASNSPMRQLLTNLGYQHSGMVENLDPGDPELIFVKFLSRARIDRDGF</sequence>
<dbReference type="Gene3D" id="3.40.630.30">
    <property type="match status" value="1"/>
</dbReference>